<dbReference type="CDD" id="cd00082">
    <property type="entry name" value="HisKA"/>
    <property type="match status" value="1"/>
</dbReference>
<comment type="catalytic activity">
    <reaction evidence="1">
        <text>ATP + protein L-histidine = ADP + protein N-phospho-L-histidine.</text>
        <dbReference type="EC" id="2.7.13.3"/>
    </reaction>
</comment>
<dbReference type="InterPro" id="IPR001610">
    <property type="entry name" value="PAC"/>
</dbReference>
<evidence type="ECO:0000256" key="1">
    <source>
        <dbReference type="ARBA" id="ARBA00000085"/>
    </source>
</evidence>
<dbReference type="InterPro" id="IPR003661">
    <property type="entry name" value="HisK_dim/P_dom"/>
</dbReference>
<dbReference type="SUPFAM" id="SSF55874">
    <property type="entry name" value="ATPase domain of HSP90 chaperone/DNA topoisomerase II/histidine kinase"/>
    <property type="match status" value="1"/>
</dbReference>
<accession>A0A7V8FJA1</accession>
<evidence type="ECO:0000256" key="3">
    <source>
        <dbReference type="ARBA" id="ARBA00022553"/>
    </source>
</evidence>
<evidence type="ECO:0000313" key="10">
    <source>
        <dbReference type="Proteomes" id="UP000487117"/>
    </source>
</evidence>
<dbReference type="SMART" id="SM00091">
    <property type="entry name" value="PAS"/>
    <property type="match status" value="2"/>
</dbReference>
<dbReference type="EMBL" id="WNDS01000001">
    <property type="protein sequence ID" value="KAF1017017.1"/>
    <property type="molecule type" value="Genomic_DNA"/>
</dbReference>
<dbReference type="InterPro" id="IPR035965">
    <property type="entry name" value="PAS-like_dom_sf"/>
</dbReference>
<sequence>MEEPIGKAFAGANSRYENAHVVMSRFGEPEDTWWTFSFSPLFEEDGTVGGAFCVTKEVTRMVVAQERLARENERLIALFDKSPMFMAFLHGPQHRMELLNAGYSDLIGNREVLGQRIVDALPEVVDQGYLPLLDEVYRTGVPYIGRRVAYAPLGPDSVAAPDHLLDVVFQPVRDEVGQVTGVFVQGLDITPQEELQRHLVQAESRHRQILDSARDYAIIATDLHGRITLWNEGAHAMTGWSEPDMLGHGPERLFLANERDTMQRYLLGVVRDGGISGENWYQRRNGEAFWAQGAITVLHDEEGAAAGFVAVLRDRTTERQARKALESSERRLGALVSATAQRVYAMSANWQEMRLILRDGATAHLLAPDMDWRTAFVHAEDHGRLNLAIAHAIATRQPLVIEHRAPGPGDTPAWTQTRAVPLLDEQGNIIEWFGTATDVSQRRNAETQLRQLTATLEERVRERSEDLLLAEEKLRQSQKMEAVGQLTGGIAHDFNNMLTAVSMGLELLELRLRQGSTEGLERYLEMARSGTDRATALTQRLLAFSRRQTLAPSVVDPDVLIASLQDIIARSLGPSIALRTELHGDGAHVQVDAPQLENAPLNLCIKARDAMPDGGRLLIRTRVETLDTERAQPGPAAWQLHGAVGGRHRHWHGPGHRAEGVRTVLHHQTDRAGHRAGAVDDLRLHPPVRRPCAGGIAPRHRYHDDAVPAALPRRGAGRGGRAGGHGRPRGGADRPARAGGGG</sequence>
<evidence type="ECO:0000256" key="6">
    <source>
        <dbReference type="SAM" id="MobiDB-lite"/>
    </source>
</evidence>
<dbReference type="PANTHER" id="PTHR43304">
    <property type="entry name" value="PHYTOCHROME-LIKE PROTEIN CPH1"/>
    <property type="match status" value="1"/>
</dbReference>
<dbReference type="Pfam" id="PF08448">
    <property type="entry name" value="PAS_4"/>
    <property type="match status" value="2"/>
</dbReference>
<dbReference type="Pfam" id="PF00512">
    <property type="entry name" value="HisKA"/>
    <property type="match status" value="1"/>
</dbReference>
<protein>
    <recommendedName>
        <fullName evidence="2">histidine kinase</fullName>
        <ecNumber evidence="2">2.7.13.3</ecNumber>
    </recommendedName>
</protein>
<evidence type="ECO:0000259" key="7">
    <source>
        <dbReference type="PROSITE" id="PS50112"/>
    </source>
</evidence>
<name>A0A7V8FJA1_STEMA</name>
<reference evidence="10" key="1">
    <citation type="journal article" date="2020" name="MBio">
        <title>Horizontal gene transfer to a defensive symbiont with a reduced genome amongst a multipartite beetle microbiome.</title>
        <authorList>
            <person name="Waterworth S.C."/>
            <person name="Florez L.V."/>
            <person name="Rees E.R."/>
            <person name="Hertweck C."/>
            <person name="Kaltenpoth M."/>
            <person name="Kwan J.C."/>
        </authorList>
    </citation>
    <scope>NUCLEOTIDE SEQUENCE [LARGE SCALE GENOMIC DNA]</scope>
</reference>
<proteinExistence type="predicted"/>
<feature type="region of interest" description="Disordered" evidence="6">
    <location>
        <begin position="694"/>
        <end position="742"/>
    </location>
</feature>
<dbReference type="Gene3D" id="1.10.287.130">
    <property type="match status" value="1"/>
</dbReference>
<dbReference type="PROSITE" id="PS50113">
    <property type="entry name" value="PAC"/>
    <property type="match status" value="2"/>
</dbReference>
<gene>
    <name evidence="9" type="ORF">GAK31_00276</name>
</gene>
<dbReference type="CDD" id="cd00130">
    <property type="entry name" value="PAS"/>
    <property type="match status" value="2"/>
</dbReference>
<dbReference type="EC" id="2.7.13.3" evidence="2"/>
<dbReference type="NCBIfam" id="TIGR00229">
    <property type="entry name" value="sensory_box"/>
    <property type="match status" value="1"/>
</dbReference>
<dbReference type="PANTHER" id="PTHR43304:SF1">
    <property type="entry name" value="PAC DOMAIN-CONTAINING PROTEIN"/>
    <property type="match status" value="1"/>
</dbReference>
<evidence type="ECO:0000259" key="8">
    <source>
        <dbReference type="PROSITE" id="PS50113"/>
    </source>
</evidence>
<feature type="domain" description="PAC" evidence="8">
    <location>
        <begin position="399"/>
        <end position="451"/>
    </location>
</feature>
<dbReference type="SUPFAM" id="SSF55785">
    <property type="entry name" value="PYP-like sensor domain (PAS domain)"/>
    <property type="match status" value="3"/>
</dbReference>
<dbReference type="SUPFAM" id="SSF47384">
    <property type="entry name" value="Homodimeric domain of signal transducing histidine kinase"/>
    <property type="match status" value="1"/>
</dbReference>
<dbReference type="AlphaFoldDB" id="A0A7V8FJA1"/>
<dbReference type="SMART" id="SM00388">
    <property type="entry name" value="HisKA"/>
    <property type="match status" value="1"/>
</dbReference>
<organism evidence="9 10">
    <name type="scientific">Stenotrophomonas maltophilia</name>
    <name type="common">Pseudomonas maltophilia</name>
    <name type="synonym">Xanthomonas maltophilia</name>
    <dbReference type="NCBI Taxonomy" id="40324"/>
    <lineage>
        <taxon>Bacteria</taxon>
        <taxon>Pseudomonadati</taxon>
        <taxon>Pseudomonadota</taxon>
        <taxon>Gammaproteobacteria</taxon>
        <taxon>Lysobacterales</taxon>
        <taxon>Lysobacteraceae</taxon>
        <taxon>Stenotrophomonas</taxon>
        <taxon>Stenotrophomonas maltophilia group</taxon>
    </lineage>
</organism>
<dbReference type="InterPro" id="IPR052162">
    <property type="entry name" value="Sensor_kinase/Photoreceptor"/>
</dbReference>
<evidence type="ECO:0000256" key="4">
    <source>
        <dbReference type="ARBA" id="ARBA00022679"/>
    </source>
</evidence>
<feature type="domain" description="PAC" evidence="8">
    <location>
        <begin position="275"/>
        <end position="327"/>
    </location>
</feature>
<dbReference type="InterPro" id="IPR000014">
    <property type="entry name" value="PAS"/>
</dbReference>
<dbReference type="PROSITE" id="PS50112">
    <property type="entry name" value="PAS"/>
    <property type="match status" value="1"/>
</dbReference>
<keyword evidence="3" id="KW-0597">Phosphoprotein</keyword>
<dbReference type="InterPro" id="IPR036097">
    <property type="entry name" value="HisK_dim/P_sf"/>
</dbReference>
<dbReference type="InterPro" id="IPR013656">
    <property type="entry name" value="PAS_4"/>
</dbReference>
<evidence type="ECO:0000313" key="9">
    <source>
        <dbReference type="EMBL" id="KAF1017017.1"/>
    </source>
</evidence>
<dbReference type="InterPro" id="IPR036890">
    <property type="entry name" value="HATPase_C_sf"/>
</dbReference>
<dbReference type="Pfam" id="PF13426">
    <property type="entry name" value="PAS_9"/>
    <property type="match status" value="1"/>
</dbReference>
<evidence type="ECO:0000256" key="2">
    <source>
        <dbReference type="ARBA" id="ARBA00012438"/>
    </source>
</evidence>
<dbReference type="GO" id="GO:0000155">
    <property type="term" value="F:phosphorelay sensor kinase activity"/>
    <property type="evidence" value="ECO:0007669"/>
    <property type="project" value="InterPro"/>
</dbReference>
<feature type="domain" description="PAS" evidence="7">
    <location>
        <begin position="202"/>
        <end position="273"/>
    </location>
</feature>
<dbReference type="Proteomes" id="UP000487117">
    <property type="component" value="Unassembled WGS sequence"/>
</dbReference>
<evidence type="ECO:0000256" key="5">
    <source>
        <dbReference type="ARBA" id="ARBA00022777"/>
    </source>
</evidence>
<dbReference type="Gene3D" id="3.30.450.20">
    <property type="entry name" value="PAS domain"/>
    <property type="match status" value="4"/>
</dbReference>
<dbReference type="SMART" id="SM00086">
    <property type="entry name" value="PAC"/>
    <property type="match status" value="3"/>
</dbReference>
<keyword evidence="4" id="KW-0808">Transferase</keyword>
<keyword evidence="5" id="KW-0418">Kinase</keyword>
<dbReference type="InterPro" id="IPR000700">
    <property type="entry name" value="PAS-assoc_C"/>
</dbReference>
<comment type="caution">
    <text evidence="9">The sequence shown here is derived from an EMBL/GenBank/DDBJ whole genome shotgun (WGS) entry which is preliminary data.</text>
</comment>
<dbReference type="Gene3D" id="3.30.565.10">
    <property type="entry name" value="Histidine kinase-like ATPase, C-terminal domain"/>
    <property type="match status" value="1"/>
</dbReference>